<dbReference type="NCBIfam" id="NF004363">
    <property type="entry name" value="PRK05738.2-4"/>
    <property type="match status" value="1"/>
</dbReference>
<dbReference type="Proteomes" id="UP000290876">
    <property type="component" value="Chromosome"/>
</dbReference>
<keyword evidence="4 6" id="KW-0689">Ribosomal protein</keyword>
<gene>
    <name evidence="8" type="primary">MCYN0178</name>
    <name evidence="6" type="synonym">rplW</name>
    <name evidence="8" type="ORF">NCTC10184_00264</name>
</gene>
<dbReference type="FunFam" id="3.30.70.330:FF:000001">
    <property type="entry name" value="50S ribosomal protein L23"/>
    <property type="match status" value="1"/>
</dbReference>
<feature type="coiled-coil region" evidence="7">
    <location>
        <begin position="97"/>
        <end position="136"/>
    </location>
</feature>
<dbReference type="GO" id="GO:1990904">
    <property type="term" value="C:ribonucleoprotein complex"/>
    <property type="evidence" value="ECO:0007669"/>
    <property type="project" value="UniProtKB-KW"/>
</dbReference>
<proteinExistence type="inferred from homology"/>
<dbReference type="OrthoDB" id="9793353at2"/>
<reference evidence="8 9" key="1">
    <citation type="submission" date="2019-01" db="EMBL/GenBank/DDBJ databases">
        <authorList>
            <consortium name="Pathogen Informatics"/>
        </authorList>
    </citation>
    <scope>NUCLEOTIDE SEQUENCE [LARGE SCALE GENOMIC DNA]</scope>
    <source>
        <strain evidence="8 9">NCTC10184</strain>
    </source>
</reference>
<dbReference type="EMBL" id="LR215043">
    <property type="protein sequence ID" value="VEU78045.1"/>
    <property type="molecule type" value="Genomic_DNA"/>
</dbReference>
<evidence type="ECO:0000313" key="9">
    <source>
        <dbReference type="Proteomes" id="UP000290876"/>
    </source>
</evidence>
<keyword evidence="9" id="KW-1185">Reference proteome</keyword>
<comment type="function">
    <text evidence="6">One of the early assembly proteins it binds 23S rRNA. One of the proteins that surrounds the polypeptide exit tunnel on the outside of the ribosome. Forms the main docking site for trigger factor binding to the ribosome.</text>
</comment>
<dbReference type="GO" id="GO:0019843">
    <property type="term" value="F:rRNA binding"/>
    <property type="evidence" value="ECO:0007669"/>
    <property type="project" value="UniProtKB-UniRule"/>
</dbReference>
<sequence length="149" mass="16737">MQLTQIIRRPILTEKTNNIQGNNVYTFEVDWAANKFQIKQAVEFIFNVKVAAIRTLKMDKKAKRLGRFNGFLNRYKKAYVTLKEGFVINYYPEEAAAKEAEQAKAAQKAQAKAAEKEAAQAKEAALAEKLAAKKAKQDAQDTPAKDKAN</sequence>
<dbReference type="Gene3D" id="3.30.70.330">
    <property type="match status" value="1"/>
</dbReference>
<dbReference type="InterPro" id="IPR013025">
    <property type="entry name" value="Ribosomal_uL23-like"/>
</dbReference>
<evidence type="ECO:0000313" key="8">
    <source>
        <dbReference type="EMBL" id="VEU78045.1"/>
    </source>
</evidence>
<dbReference type="KEGG" id="mcob:NCTC10184_00264"/>
<dbReference type="InterPro" id="IPR012678">
    <property type="entry name" value="Ribosomal_uL23/eL15/eS24_sf"/>
</dbReference>
<dbReference type="RefSeq" id="WP_129622896.1">
    <property type="nucleotide sequence ID" value="NZ_LR215043.1"/>
</dbReference>
<dbReference type="InterPro" id="IPR012677">
    <property type="entry name" value="Nucleotide-bd_a/b_plait_sf"/>
</dbReference>
<keyword evidence="7" id="KW-0175">Coiled coil</keyword>
<dbReference type="NCBIfam" id="NF008919">
    <property type="entry name" value="PRK12280.1-3"/>
    <property type="match status" value="1"/>
</dbReference>
<dbReference type="PANTHER" id="PTHR11620">
    <property type="entry name" value="60S RIBOSOMAL PROTEIN L23A"/>
    <property type="match status" value="1"/>
</dbReference>
<comment type="subunit">
    <text evidence="6">Part of the 50S ribosomal subunit. Contacts protein L29, and trigger factor when it is bound to the ribosome.</text>
</comment>
<dbReference type="GO" id="GO:0003735">
    <property type="term" value="F:structural constituent of ribosome"/>
    <property type="evidence" value="ECO:0007669"/>
    <property type="project" value="InterPro"/>
</dbReference>
<dbReference type="SUPFAM" id="SSF54189">
    <property type="entry name" value="Ribosomal proteins S24e, L23 and L15e"/>
    <property type="match status" value="1"/>
</dbReference>
<evidence type="ECO:0000256" key="3">
    <source>
        <dbReference type="ARBA" id="ARBA00022884"/>
    </source>
</evidence>
<accession>A0A449BA60</accession>
<dbReference type="GO" id="GO:0005840">
    <property type="term" value="C:ribosome"/>
    <property type="evidence" value="ECO:0007669"/>
    <property type="project" value="UniProtKB-KW"/>
</dbReference>
<dbReference type="AlphaFoldDB" id="A0A449BA60"/>
<organism evidence="8 9">
    <name type="scientific">Mycoplasmopsis columbinasalis</name>
    <dbReference type="NCBI Taxonomy" id="114880"/>
    <lineage>
        <taxon>Bacteria</taxon>
        <taxon>Bacillati</taxon>
        <taxon>Mycoplasmatota</taxon>
        <taxon>Mycoplasmoidales</taxon>
        <taxon>Metamycoplasmataceae</taxon>
        <taxon>Mycoplasmopsis</taxon>
    </lineage>
</organism>
<evidence type="ECO:0000256" key="2">
    <source>
        <dbReference type="ARBA" id="ARBA00022730"/>
    </source>
</evidence>
<dbReference type="Pfam" id="PF00276">
    <property type="entry name" value="Ribosomal_L23"/>
    <property type="match status" value="1"/>
</dbReference>
<dbReference type="GO" id="GO:0006412">
    <property type="term" value="P:translation"/>
    <property type="evidence" value="ECO:0007669"/>
    <property type="project" value="UniProtKB-UniRule"/>
</dbReference>
<keyword evidence="3 6" id="KW-0694">RNA-binding</keyword>
<comment type="similarity">
    <text evidence="1 6">Belongs to the universal ribosomal protein uL23 family.</text>
</comment>
<name>A0A449BA60_9BACT</name>
<keyword evidence="2 6" id="KW-0699">rRNA-binding</keyword>
<evidence type="ECO:0000256" key="1">
    <source>
        <dbReference type="ARBA" id="ARBA00006700"/>
    </source>
</evidence>
<dbReference type="HAMAP" id="MF_01369_B">
    <property type="entry name" value="Ribosomal_uL23_B"/>
    <property type="match status" value="1"/>
</dbReference>
<protein>
    <recommendedName>
        <fullName evidence="6">Large ribosomal subunit protein uL23</fullName>
    </recommendedName>
</protein>
<evidence type="ECO:0000256" key="4">
    <source>
        <dbReference type="ARBA" id="ARBA00022980"/>
    </source>
</evidence>
<keyword evidence="5 6" id="KW-0687">Ribonucleoprotein</keyword>
<evidence type="ECO:0000256" key="6">
    <source>
        <dbReference type="HAMAP-Rule" id="MF_01369"/>
    </source>
</evidence>
<evidence type="ECO:0000256" key="7">
    <source>
        <dbReference type="SAM" id="Coils"/>
    </source>
</evidence>
<evidence type="ECO:0000256" key="5">
    <source>
        <dbReference type="ARBA" id="ARBA00023274"/>
    </source>
</evidence>